<reference evidence="1" key="1">
    <citation type="submission" date="2021-02" db="EMBL/GenBank/DDBJ databases">
        <authorList>
            <consortium name="DOE Joint Genome Institute"/>
            <person name="Ahrendt S."/>
            <person name="Looney B.P."/>
            <person name="Miyauchi S."/>
            <person name="Morin E."/>
            <person name="Drula E."/>
            <person name="Courty P.E."/>
            <person name="Chicoki N."/>
            <person name="Fauchery L."/>
            <person name="Kohler A."/>
            <person name="Kuo A."/>
            <person name="Labutti K."/>
            <person name="Pangilinan J."/>
            <person name="Lipzen A."/>
            <person name="Riley R."/>
            <person name="Andreopoulos W."/>
            <person name="He G."/>
            <person name="Johnson J."/>
            <person name="Barry K.W."/>
            <person name="Grigoriev I.V."/>
            <person name="Nagy L."/>
            <person name="Hibbett D."/>
            <person name="Henrissat B."/>
            <person name="Matheny P.B."/>
            <person name="Labbe J."/>
            <person name="Martin F."/>
        </authorList>
    </citation>
    <scope>NUCLEOTIDE SEQUENCE</scope>
    <source>
        <strain evidence="1">EC-137</strain>
    </source>
</reference>
<organism evidence="1 2">
    <name type="scientific">Vararia minispora EC-137</name>
    <dbReference type="NCBI Taxonomy" id="1314806"/>
    <lineage>
        <taxon>Eukaryota</taxon>
        <taxon>Fungi</taxon>
        <taxon>Dikarya</taxon>
        <taxon>Basidiomycota</taxon>
        <taxon>Agaricomycotina</taxon>
        <taxon>Agaricomycetes</taxon>
        <taxon>Russulales</taxon>
        <taxon>Lachnocladiaceae</taxon>
        <taxon>Vararia</taxon>
    </lineage>
</organism>
<reference evidence="1" key="2">
    <citation type="journal article" date="2022" name="New Phytol.">
        <title>Evolutionary transition to the ectomycorrhizal habit in the genomes of a hyperdiverse lineage of mushroom-forming fungi.</title>
        <authorList>
            <person name="Looney B."/>
            <person name="Miyauchi S."/>
            <person name="Morin E."/>
            <person name="Drula E."/>
            <person name="Courty P.E."/>
            <person name="Kohler A."/>
            <person name="Kuo A."/>
            <person name="LaButti K."/>
            <person name="Pangilinan J."/>
            <person name="Lipzen A."/>
            <person name="Riley R."/>
            <person name="Andreopoulos W."/>
            <person name="He G."/>
            <person name="Johnson J."/>
            <person name="Nolan M."/>
            <person name="Tritt A."/>
            <person name="Barry K.W."/>
            <person name="Grigoriev I.V."/>
            <person name="Nagy L.G."/>
            <person name="Hibbett D."/>
            <person name="Henrissat B."/>
            <person name="Matheny P.B."/>
            <person name="Labbe J."/>
            <person name="Martin F.M."/>
        </authorList>
    </citation>
    <scope>NUCLEOTIDE SEQUENCE</scope>
    <source>
        <strain evidence="1">EC-137</strain>
    </source>
</reference>
<keyword evidence="2" id="KW-1185">Reference proteome</keyword>
<name>A0ACB8Q7H1_9AGAM</name>
<accession>A0ACB8Q7H1</accession>
<evidence type="ECO:0000313" key="2">
    <source>
        <dbReference type="Proteomes" id="UP000814128"/>
    </source>
</evidence>
<proteinExistence type="predicted"/>
<dbReference type="Proteomes" id="UP000814128">
    <property type="component" value="Unassembled WGS sequence"/>
</dbReference>
<comment type="caution">
    <text evidence="1">The sequence shown here is derived from an EMBL/GenBank/DDBJ whole genome shotgun (WGS) entry which is preliminary data.</text>
</comment>
<protein>
    <submittedName>
        <fullName evidence="1">Uncharacterized protein</fullName>
    </submittedName>
</protein>
<evidence type="ECO:0000313" key="1">
    <source>
        <dbReference type="EMBL" id="KAI0027632.1"/>
    </source>
</evidence>
<dbReference type="EMBL" id="MU273866">
    <property type="protein sequence ID" value="KAI0027632.1"/>
    <property type="molecule type" value="Genomic_DNA"/>
</dbReference>
<sequence length="617" mass="70239">MLVVDLMHEFELGVWKQLLIHLIRVLHSLGEAKIAEFNQRFRLIPAFGPSTIRRFVSNVSELKKLAARDFEDILQCCIACIEGLLPEEHDESVSELLFLCAYWHALAKLRMHTDTTLRVLDNVTVLLGKELRHFADVTCAAFDTEETPGEYAARCRASSRRDAKKSGGSGPGPPTSSFNGKKKKTFNLNTYKAHSLPDYTPTIYRFGTTDSYSTQIGEAEHRVVKRRYTRTNRRDFTGQLVKLDILETIHERMYEELVETHADTEPTDGPASCSRSSKHTADNATKPYIMAADQANSIFLPGWLHQEPQKSDPAFQNFERLLKRHLLARNRGQVVISDEPEYCTEDLDQVILAGNTIYRHATLTINYTAYDVRRQHDLIHVTESRRERCDVMMRANDNGQHPFWYARVLGVYHANVFFPGSRKHTRVDFLFVRWFGIDPEWQGGAAAKRLDRIGYIPGDASEAFGFLDPSRVIRACHLIPVFTEGTTEKLFPPSKYRDFPGGDWVNYYVSRFVDRDMMMRYLGWGVGHLNSPDFPHEADALLASDDDRVLAPALDSRSLRVPRTSGNGDVEDDNERSSEEDEEDDGEDEEDEEDELAEPEILGDEAGEGADDTVFDF</sequence>
<gene>
    <name evidence="1" type="ORF">K488DRAFT_60856</name>
</gene>